<feature type="domain" description="FAD-binding PCMH-type" evidence="4">
    <location>
        <begin position="119"/>
        <end position="298"/>
    </location>
</feature>
<dbReference type="InterPro" id="IPR016169">
    <property type="entry name" value="FAD-bd_PCMH_sub2"/>
</dbReference>
<accession>A0AAJ0FLP6</accession>
<evidence type="ECO:0000313" key="5">
    <source>
        <dbReference type="EMBL" id="KAK1765300.1"/>
    </source>
</evidence>
<dbReference type="EMBL" id="MU839016">
    <property type="protein sequence ID" value="KAK1765300.1"/>
    <property type="molecule type" value="Genomic_DNA"/>
</dbReference>
<organism evidence="5 6">
    <name type="scientific">Phialemonium atrogriseum</name>
    <dbReference type="NCBI Taxonomy" id="1093897"/>
    <lineage>
        <taxon>Eukaryota</taxon>
        <taxon>Fungi</taxon>
        <taxon>Dikarya</taxon>
        <taxon>Ascomycota</taxon>
        <taxon>Pezizomycotina</taxon>
        <taxon>Sordariomycetes</taxon>
        <taxon>Sordariomycetidae</taxon>
        <taxon>Cephalothecales</taxon>
        <taxon>Cephalothecaceae</taxon>
        <taxon>Phialemonium</taxon>
    </lineage>
</organism>
<dbReference type="InterPro" id="IPR012951">
    <property type="entry name" value="BBE"/>
</dbReference>
<gene>
    <name evidence="5" type="ORF">QBC33DRAFT_593442</name>
</gene>
<evidence type="ECO:0000256" key="3">
    <source>
        <dbReference type="SAM" id="SignalP"/>
    </source>
</evidence>
<dbReference type="GO" id="GO:0071949">
    <property type="term" value="F:FAD binding"/>
    <property type="evidence" value="ECO:0007669"/>
    <property type="project" value="InterPro"/>
</dbReference>
<keyword evidence="2" id="KW-0560">Oxidoreductase</keyword>
<sequence length="583" mass="62483">MMILTSALFFLTSGAITAVAAGNASCKSLPGDPDWPSDGDWSSLNQTVGGRLIATVPVASVCHSGGPFDGRYNATECAYLKALWNYSQAHYPFPGEVSFPFAQNQSCDPYTPKTKPCDLGHYASYSINVTGAADIAAGIDFARRNNVRLVIKNTGHDYLGKSTGKGGLALWTHNLKTREFIEAYSSDYYKGPALKLGAGVQGFEAYETANKHGRTVVGGTCATVGIVGGYSQGGGHSTLSGLYGLSADNVLEWEVVTADGKHLVATPTSNQDLYWALAGGGGGTFAVVLSMTTRLHPDSPIGGAYLRFDDEQIGSEAYWDAVGVFHAGLSPILRTGTTILYSIYNSTFSMFDFTAPNKTTNEVILLLQPILSELDKRGVPFIFEAHSSPTFLEHFAQDFGPLPYGPFTSGQVTSSRLVPRSVVQDPEQNSMLTSALRNTTANGDFFLACQALDLSANVSVAANAVLPAWREAASHCIVVGPWDYTADLSVAGSENRMAAKEAALTDVVTPQLEAVTPGSGTYLNEANFRQNNFQQNFYGANYPRLLEVKRKYDPENVFYAVTAVGSEDFVVDDCTGRLCRTST</sequence>
<proteinExistence type="inferred from homology"/>
<keyword evidence="6" id="KW-1185">Reference proteome</keyword>
<keyword evidence="3" id="KW-0732">Signal</keyword>
<evidence type="ECO:0000313" key="6">
    <source>
        <dbReference type="Proteomes" id="UP001244011"/>
    </source>
</evidence>
<dbReference type="GO" id="GO:0016491">
    <property type="term" value="F:oxidoreductase activity"/>
    <property type="evidence" value="ECO:0007669"/>
    <property type="project" value="UniProtKB-KW"/>
</dbReference>
<dbReference type="Proteomes" id="UP001244011">
    <property type="component" value="Unassembled WGS sequence"/>
</dbReference>
<dbReference type="InterPro" id="IPR036318">
    <property type="entry name" value="FAD-bd_PCMH-like_sf"/>
</dbReference>
<dbReference type="PANTHER" id="PTHR13878">
    <property type="entry name" value="GULONOLACTONE OXIDASE"/>
    <property type="match status" value="1"/>
</dbReference>
<evidence type="ECO:0000256" key="2">
    <source>
        <dbReference type="ARBA" id="ARBA00023002"/>
    </source>
</evidence>
<dbReference type="AlphaFoldDB" id="A0AAJ0FLP6"/>
<dbReference type="InterPro" id="IPR016166">
    <property type="entry name" value="FAD-bd_PCMH"/>
</dbReference>
<evidence type="ECO:0000256" key="1">
    <source>
        <dbReference type="ARBA" id="ARBA00005466"/>
    </source>
</evidence>
<dbReference type="GeneID" id="85314917"/>
<feature type="chain" id="PRO_5042604665" description="FAD-binding PCMH-type domain-containing protein" evidence="3">
    <location>
        <begin position="19"/>
        <end position="583"/>
    </location>
</feature>
<evidence type="ECO:0000259" key="4">
    <source>
        <dbReference type="PROSITE" id="PS51387"/>
    </source>
</evidence>
<name>A0AAJ0FLP6_9PEZI</name>
<dbReference type="RefSeq" id="XP_060281513.1">
    <property type="nucleotide sequence ID" value="XM_060431730.1"/>
</dbReference>
<dbReference type="Gene3D" id="3.30.465.10">
    <property type="match status" value="2"/>
</dbReference>
<reference evidence="5" key="1">
    <citation type="submission" date="2023-06" db="EMBL/GenBank/DDBJ databases">
        <title>Genome-scale phylogeny and comparative genomics of the fungal order Sordariales.</title>
        <authorList>
            <consortium name="Lawrence Berkeley National Laboratory"/>
            <person name="Hensen N."/>
            <person name="Bonometti L."/>
            <person name="Westerberg I."/>
            <person name="Brannstrom I.O."/>
            <person name="Guillou S."/>
            <person name="Cros-Aarteil S."/>
            <person name="Calhoun S."/>
            <person name="Haridas S."/>
            <person name="Kuo A."/>
            <person name="Mondo S."/>
            <person name="Pangilinan J."/>
            <person name="Riley R."/>
            <person name="Labutti K."/>
            <person name="Andreopoulos B."/>
            <person name="Lipzen A."/>
            <person name="Chen C."/>
            <person name="Yanf M."/>
            <person name="Daum C."/>
            <person name="Ng V."/>
            <person name="Clum A."/>
            <person name="Steindorff A."/>
            <person name="Ohm R."/>
            <person name="Martin F."/>
            <person name="Silar P."/>
            <person name="Natvig D."/>
            <person name="Lalanne C."/>
            <person name="Gautier V."/>
            <person name="Ament-Velasquez S.L."/>
            <person name="Kruys A."/>
            <person name="Hutchinson M.I."/>
            <person name="Powell A.J."/>
            <person name="Barry K."/>
            <person name="Miller A.N."/>
            <person name="Grigoriev I.V."/>
            <person name="Debuchy R."/>
            <person name="Gladieux P."/>
            <person name="Thoren M.H."/>
            <person name="Johannesson H."/>
        </authorList>
    </citation>
    <scope>NUCLEOTIDE SEQUENCE</scope>
    <source>
        <strain evidence="5">8032-3</strain>
    </source>
</reference>
<dbReference type="PANTHER" id="PTHR13878:SF91">
    <property type="entry name" value="FAD BINDING DOMAIN PROTEIN (AFU_ORTHOLOGUE AFUA_6G12070)-RELATED"/>
    <property type="match status" value="1"/>
</dbReference>
<protein>
    <recommendedName>
        <fullName evidence="4">FAD-binding PCMH-type domain-containing protein</fullName>
    </recommendedName>
</protein>
<comment type="caution">
    <text evidence="5">The sequence shown here is derived from an EMBL/GenBank/DDBJ whole genome shotgun (WGS) entry which is preliminary data.</text>
</comment>
<comment type="similarity">
    <text evidence="1">Belongs to the oxygen-dependent FAD-linked oxidoreductase family.</text>
</comment>
<dbReference type="Pfam" id="PF08031">
    <property type="entry name" value="BBE"/>
    <property type="match status" value="1"/>
</dbReference>
<dbReference type="Pfam" id="PF01565">
    <property type="entry name" value="FAD_binding_4"/>
    <property type="match status" value="1"/>
</dbReference>
<feature type="signal peptide" evidence="3">
    <location>
        <begin position="1"/>
        <end position="18"/>
    </location>
</feature>
<dbReference type="InterPro" id="IPR006094">
    <property type="entry name" value="Oxid_FAD_bind_N"/>
</dbReference>
<dbReference type="PROSITE" id="PS51387">
    <property type="entry name" value="FAD_PCMH"/>
    <property type="match status" value="1"/>
</dbReference>
<dbReference type="SUPFAM" id="SSF56176">
    <property type="entry name" value="FAD-binding/transporter-associated domain-like"/>
    <property type="match status" value="1"/>
</dbReference>
<dbReference type="InterPro" id="IPR050432">
    <property type="entry name" value="FAD-linked_Oxidoreductases_BP"/>
</dbReference>